<accession>A0A0F5ZNS6</accession>
<name>A0A0F5ZNS6_STEMA</name>
<evidence type="ECO:0000313" key="2">
    <source>
        <dbReference type="Proteomes" id="UP000243478"/>
    </source>
</evidence>
<evidence type="ECO:0000313" key="1">
    <source>
        <dbReference type="EMBL" id="KKD57304.1"/>
    </source>
</evidence>
<reference evidence="1 2" key="1">
    <citation type="submission" date="2015-03" db="EMBL/GenBank/DDBJ databases">
        <title>Draft genome of Stenotrophomonas maltophila isolated from urine specimen.</title>
        <authorList>
            <person name="Murugan N."/>
            <person name="Malathi J."/>
            <person name="Umashankar V."/>
            <person name="Madhavan H."/>
        </authorList>
    </citation>
    <scope>NUCLEOTIDE SEQUENCE [LARGE SCALE GENOMIC DNA]</scope>
    <source>
        <strain evidence="1 2">JMNMN1</strain>
    </source>
</reference>
<dbReference type="EMBL" id="JZRZ01000017">
    <property type="protein sequence ID" value="KKD57304.1"/>
    <property type="molecule type" value="Genomic_DNA"/>
</dbReference>
<gene>
    <name evidence="1" type="ORF">VM57_08685</name>
</gene>
<dbReference type="Proteomes" id="UP000243478">
    <property type="component" value="Unassembled WGS sequence"/>
</dbReference>
<protein>
    <submittedName>
        <fullName evidence="1">Uncharacterized protein</fullName>
    </submittedName>
</protein>
<comment type="caution">
    <text evidence="1">The sequence shown here is derived from an EMBL/GenBank/DDBJ whole genome shotgun (WGS) entry which is preliminary data.</text>
</comment>
<dbReference type="AlphaFoldDB" id="A0A0F5ZNS6"/>
<proteinExistence type="predicted"/>
<sequence length="121" mass="13002">MRGHEVMPVEHVHGGIRLAWVARRGRVDCQSTIARSAEHLLHQVPRALGHAPRPAAGAEAALLAGEGHQPLGPALLAHHAQEAVLEHAAAQVGLELLAHILGQRAVFGLKTRDEVRVVRLH</sequence>
<organism evidence="1 2">
    <name type="scientific">Stenotrophomonas maltophilia</name>
    <name type="common">Pseudomonas maltophilia</name>
    <name type="synonym">Xanthomonas maltophilia</name>
    <dbReference type="NCBI Taxonomy" id="40324"/>
    <lineage>
        <taxon>Bacteria</taxon>
        <taxon>Pseudomonadati</taxon>
        <taxon>Pseudomonadota</taxon>
        <taxon>Gammaproteobacteria</taxon>
        <taxon>Lysobacterales</taxon>
        <taxon>Lysobacteraceae</taxon>
        <taxon>Stenotrophomonas</taxon>
        <taxon>Stenotrophomonas maltophilia group</taxon>
    </lineage>
</organism>